<dbReference type="InterPro" id="IPR029058">
    <property type="entry name" value="AB_hydrolase_fold"/>
</dbReference>
<evidence type="ECO:0000313" key="3">
    <source>
        <dbReference type="Proteomes" id="UP000319836"/>
    </source>
</evidence>
<dbReference type="Proteomes" id="UP000319836">
    <property type="component" value="Unassembled WGS sequence"/>
</dbReference>
<dbReference type="Pfam" id="PF00756">
    <property type="entry name" value="Esterase"/>
    <property type="match status" value="2"/>
</dbReference>
<dbReference type="AlphaFoldDB" id="A0A538U235"/>
<feature type="region of interest" description="Disordered" evidence="1">
    <location>
        <begin position="1"/>
        <end position="28"/>
    </location>
</feature>
<dbReference type="SUPFAM" id="SSF53474">
    <property type="entry name" value="alpha/beta-Hydrolases"/>
    <property type="match status" value="1"/>
</dbReference>
<feature type="compositionally biased region" description="Low complexity" evidence="1">
    <location>
        <begin position="10"/>
        <end position="19"/>
    </location>
</feature>
<gene>
    <name evidence="2" type="ORF">E6K80_10070</name>
</gene>
<dbReference type="Gene3D" id="3.40.50.1820">
    <property type="entry name" value="alpha/beta hydrolase"/>
    <property type="match status" value="2"/>
</dbReference>
<reference evidence="2 3" key="1">
    <citation type="journal article" date="2019" name="Nat. Microbiol.">
        <title>Mediterranean grassland soil C-N compound turnover is dependent on rainfall and depth, and is mediated by genomically divergent microorganisms.</title>
        <authorList>
            <person name="Diamond S."/>
            <person name="Andeer P.F."/>
            <person name="Li Z."/>
            <person name="Crits-Christoph A."/>
            <person name="Burstein D."/>
            <person name="Anantharaman K."/>
            <person name="Lane K.R."/>
            <person name="Thomas B.C."/>
            <person name="Pan C."/>
            <person name="Northen T.R."/>
            <person name="Banfield J.F."/>
        </authorList>
    </citation>
    <scope>NUCLEOTIDE SEQUENCE [LARGE SCALE GENOMIC DNA]</scope>
    <source>
        <strain evidence="2">WS_10</strain>
    </source>
</reference>
<dbReference type="PANTHER" id="PTHR48098:SF1">
    <property type="entry name" value="DIACYLGLYCEROL ACYLTRANSFERASE_MYCOLYLTRANSFERASE AG85A"/>
    <property type="match status" value="1"/>
</dbReference>
<sequence length="310" mass="33830">MAPRRRAARGDAAIPAAPEARPPVQPSPALLAEGRRVGDAGLRVRVARAGARWLLVALALAAAADCPAAERRPLELKMAAPSLNQASRSVRVYLPSSYDRPEARARRYPVVFLLHGWPGGEGNWPGEGGATKTLDSLMASGAIPEMIAVMPSGTGIGLLGRSLYVNSYDGRSRMEDYVVRDLVTWVDSAFRTRREARARALVGSHSGAFELDKGLGEGKIVGPEPEATRLRRENSPLEYVDRVAPRLQGMAIYFDCGLEDDELAQNRALDRALTRLGVPHTYHEYPGGHGWGYWRGHLHESLRAIAARMR</sequence>
<protein>
    <recommendedName>
        <fullName evidence="4">Esterase family protein</fullName>
    </recommendedName>
</protein>
<evidence type="ECO:0000256" key="1">
    <source>
        <dbReference type="SAM" id="MobiDB-lite"/>
    </source>
</evidence>
<proteinExistence type="predicted"/>
<organism evidence="2 3">
    <name type="scientific">Eiseniibacteriota bacterium</name>
    <dbReference type="NCBI Taxonomy" id="2212470"/>
    <lineage>
        <taxon>Bacteria</taxon>
        <taxon>Candidatus Eiseniibacteriota</taxon>
    </lineage>
</organism>
<comment type="caution">
    <text evidence="2">The sequence shown here is derived from an EMBL/GenBank/DDBJ whole genome shotgun (WGS) entry which is preliminary data.</text>
</comment>
<dbReference type="PANTHER" id="PTHR48098">
    <property type="entry name" value="ENTEROCHELIN ESTERASE-RELATED"/>
    <property type="match status" value="1"/>
</dbReference>
<name>A0A538U235_UNCEI</name>
<accession>A0A538U235</accession>
<dbReference type="GO" id="GO:0016747">
    <property type="term" value="F:acyltransferase activity, transferring groups other than amino-acyl groups"/>
    <property type="evidence" value="ECO:0007669"/>
    <property type="project" value="TreeGrafter"/>
</dbReference>
<dbReference type="InterPro" id="IPR050583">
    <property type="entry name" value="Mycobacterial_A85_antigen"/>
</dbReference>
<evidence type="ECO:0008006" key="4">
    <source>
        <dbReference type="Google" id="ProtNLM"/>
    </source>
</evidence>
<dbReference type="InterPro" id="IPR000801">
    <property type="entry name" value="Esterase-like"/>
</dbReference>
<evidence type="ECO:0000313" key="2">
    <source>
        <dbReference type="EMBL" id="TMQ69960.1"/>
    </source>
</evidence>
<dbReference type="EMBL" id="VBPA01000250">
    <property type="protein sequence ID" value="TMQ69960.1"/>
    <property type="molecule type" value="Genomic_DNA"/>
</dbReference>